<evidence type="ECO:0000313" key="1">
    <source>
        <dbReference type="EMBL" id="MFE8694822.1"/>
    </source>
</evidence>
<organism evidence="1 2">
    <name type="scientific">Cytobacillus mangrovibacter</name>
    <dbReference type="NCBI Taxonomy" id="3299024"/>
    <lineage>
        <taxon>Bacteria</taxon>
        <taxon>Bacillati</taxon>
        <taxon>Bacillota</taxon>
        <taxon>Bacilli</taxon>
        <taxon>Bacillales</taxon>
        <taxon>Bacillaceae</taxon>
        <taxon>Cytobacillus</taxon>
    </lineage>
</organism>
<protein>
    <submittedName>
        <fullName evidence="1">Cold-inducible protein YdjO-related protein</fullName>
    </submittedName>
</protein>
<evidence type="ECO:0000313" key="2">
    <source>
        <dbReference type="Proteomes" id="UP001601058"/>
    </source>
</evidence>
<accession>A0ABW6JTT6</accession>
<dbReference type="InterPro" id="IPR025916">
    <property type="entry name" value="YdjO"/>
</dbReference>
<dbReference type="RefSeq" id="WP_389215354.1">
    <property type="nucleotide sequence ID" value="NZ_JBIACJ010000001.1"/>
</dbReference>
<dbReference type="EMBL" id="JBIACJ010000001">
    <property type="protein sequence ID" value="MFE8694822.1"/>
    <property type="molecule type" value="Genomic_DNA"/>
</dbReference>
<gene>
    <name evidence="1" type="ORF">ACFYKT_00455</name>
</gene>
<keyword evidence="2" id="KW-1185">Reference proteome</keyword>
<name>A0ABW6JTT6_9BACI</name>
<proteinExistence type="predicted"/>
<reference evidence="1 2" key="1">
    <citation type="submission" date="2024-08" db="EMBL/GenBank/DDBJ databases">
        <title>Two novel Cytobacillus novel species.</title>
        <authorList>
            <person name="Liu G."/>
        </authorList>
    </citation>
    <scope>NUCLEOTIDE SEQUENCE [LARGE SCALE GENOMIC DNA]</scope>
    <source>
        <strain evidence="1 2">FJAT-53684</strain>
    </source>
</reference>
<dbReference type="Pfam" id="PF14169">
    <property type="entry name" value="YdjO"/>
    <property type="match status" value="1"/>
</dbReference>
<comment type="caution">
    <text evidence="1">The sequence shown here is derived from an EMBL/GenBank/DDBJ whole genome shotgun (WGS) entry which is preliminary data.</text>
</comment>
<dbReference type="Proteomes" id="UP001601058">
    <property type="component" value="Unassembled WGS sequence"/>
</dbReference>
<sequence length="62" mass="7257">MFFNRRNQDDKPEVVMLDTEVYACNQDDCNGWMRKEFVSADLKCPLCGNDTNAEIRELPQIE</sequence>